<dbReference type="InterPro" id="IPR014757">
    <property type="entry name" value="Tscrpt_reg_IclR_C"/>
</dbReference>
<dbReference type="PROSITE" id="PS51078">
    <property type="entry name" value="ICLR_ED"/>
    <property type="match status" value="1"/>
</dbReference>
<evidence type="ECO:0000259" key="6">
    <source>
        <dbReference type="PROSITE" id="PS51078"/>
    </source>
</evidence>
<keyword evidence="3" id="KW-0804">Transcription</keyword>
<keyword evidence="1" id="KW-0805">Transcription regulation</keyword>
<keyword evidence="8" id="KW-1185">Reference proteome</keyword>
<dbReference type="SUPFAM" id="SSF46785">
    <property type="entry name" value="Winged helix' DNA-binding domain"/>
    <property type="match status" value="1"/>
</dbReference>
<dbReference type="SMART" id="SM00346">
    <property type="entry name" value="HTH_ICLR"/>
    <property type="match status" value="1"/>
</dbReference>
<dbReference type="PROSITE" id="PS51077">
    <property type="entry name" value="HTH_ICLR"/>
    <property type="match status" value="1"/>
</dbReference>
<dbReference type="InterPro" id="IPR050707">
    <property type="entry name" value="HTH_MetabolicPath_Reg"/>
</dbReference>
<dbReference type="InterPro" id="IPR005471">
    <property type="entry name" value="Tscrpt_reg_IclR_N"/>
</dbReference>
<feature type="domain" description="IclR-ED" evidence="6">
    <location>
        <begin position="106"/>
        <end position="285"/>
    </location>
</feature>
<dbReference type="InterPro" id="IPR036388">
    <property type="entry name" value="WH-like_DNA-bd_sf"/>
</dbReference>
<evidence type="ECO:0000313" key="7">
    <source>
        <dbReference type="EMBL" id="GEC27859.1"/>
    </source>
</evidence>
<dbReference type="Gene3D" id="3.30.450.40">
    <property type="match status" value="1"/>
</dbReference>
<dbReference type="Pfam" id="PF01614">
    <property type="entry name" value="IclR_C"/>
    <property type="match status" value="1"/>
</dbReference>
<sequence length="293" mass="30816">MPGEPGPVHRAETTRHSPSRSLVPIRPGRETRRVVSDSSTAAGMALRRALRVMEAVAEAGDGVTAKALARRLELPLPTTYRLLGTLVEEEYLVRLHAVRGYGLGYRVVGLYRGITDRIVPPAPAREILAELHTGIGAAAVLTVLRSDDVVVAHTETCAAHPGPGAMPGEPLPAHATAPGKALLAGLEPGRLAEVLGPGPLAPLTPHTLVDRRLLDRELLRVRSAGVAVEVEEHARGRAGLAVAVPGERVAALAVLVSRADFAGRRWELEQAVREAAGRLARHLLPGPGIAASG</sequence>
<evidence type="ECO:0000256" key="1">
    <source>
        <dbReference type="ARBA" id="ARBA00023015"/>
    </source>
</evidence>
<proteinExistence type="predicted"/>
<keyword evidence="2" id="KW-0238">DNA-binding</keyword>
<dbReference type="PANTHER" id="PTHR30136:SF24">
    <property type="entry name" value="HTH-TYPE TRANSCRIPTIONAL REPRESSOR ALLR"/>
    <property type="match status" value="1"/>
</dbReference>
<dbReference type="Pfam" id="PF09339">
    <property type="entry name" value="HTH_IclR"/>
    <property type="match status" value="1"/>
</dbReference>
<feature type="domain" description="HTH iclR-type" evidence="5">
    <location>
        <begin position="43"/>
        <end position="105"/>
    </location>
</feature>
<accession>A0ABQ0S4M5</accession>
<evidence type="ECO:0000259" key="5">
    <source>
        <dbReference type="PROSITE" id="PS51077"/>
    </source>
</evidence>
<dbReference type="SUPFAM" id="SSF55781">
    <property type="entry name" value="GAF domain-like"/>
    <property type="match status" value="1"/>
</dbReference>
<gene>
    <name evidence="7" type="ORF">PSA01_48880</name>
</gene>
<evidence type="ECO:0000256" key="4">
    <source>
        <dbReference type="SAM" id="MobiDB-lite"/>
    </source>
</evidence>
<dbReference type="Gene3D" id="1.10.10.10">
    <property type="entry name" value="Winged helix-like DNA-binding domain superfamily/Winged helix DNA-binding domain"/>
    <property type="match status" value="1"/>
</dbReference>
<dbReference type="EMBL" id="BJNH01000063">
    <property type="protein sequence ID" value="GEC27859.1"/>
    <property type="molecule type" value="Genomic_DNA"/>
</dbReference>
<evidence type="ECO:0000313" key="8">
    <source>
        <dbReference type="Proteomes" id="UP000320693"/>
    </source>
</evidence>
<feature type="region of interest" description="Disordered" evidence="4">
    <location>
        <begin position="1"/>
        <end position="24"/>
    </location>
</feature>
<evidence type="ECO:0000256" key="3">
    <source>
        <dbReference type="ARBA" id="ARBA00023163"/>
    </source>
</evidence>
<name>A0ABQ0S4M5_9PSEU</name>
<organism evidence="7 8">
    <name type="scientific">Pseudonocardia saturnea</name>
    <dbReference type="NCBI Taxonomy" id="33909"/>
    <lineage>
        <taxon>Bacteria</taxon>
        <taxon>Bacillati</taxon>
        <taxon>Actinomycetota</taxon>
        <taxon>Actinomycetes</taxon>
        <taxon>Pseudonocardiales</taxon>
        <taxon>Pseudonocardiaceae</taxon>
        <taxon>Pseudonocardia</taxon>
    </lineage>
</organism>
<comment type="caution">
    <text evidence="7">The sequence shown here is derived from an EMBL/GenBank/DDBJ whole genome shotgun (WGS) entry which is preliminary data.</text>
</comment>
<dbReference type="PANTHER" id="PTHR30136">
    <property type="entry name" value="HELIX-TURN-HELIX TRANSCRIPTIONAL REGULATOR, ICLR FAMILY"/>
    <property type="match status" value="1"/>
</dbReference>
<dbReference type="InterPro" id="IPR029016">
    <property type="entry name" value="GAF-like_dom_sf"/>
</dbReference>
<dbReference type="Proteomes" id="UP000320693">
    <property type="component" value="Unassembled WGS sequence"/>
</dbReference>
<evidence type="ECO:0000256" key="2">
    <source>
        <dbReference type="ARBA" id="ARBA00023125"/>
    </source>
</evidence>
<reference evidence="7 8" key="1">
    <citation type="submission" date="2019-06" db="EMBL/GenBank/DDBJ databases">
        <title>Whole genome shotgun sequence of Pseudonocardia saturnea NBRC 14499.</title>
        <authorList>
            <person name="Hosoyama A."/>
            <person name="Uohara A."/>
            <person name="Ohji S."/>
            <person name="Ichikawa N."/>
        </authorList>
    </citation>
    <scope>NUCLEOTIDE SEQUENCE [LARGE SCALE GENOMIC DNA]</scope>
    <source>
        <strain evidence="7 8">NBRC 14499</strain>
    </source>
</reference>
<protein>
    <submittedName>
        <fullName evidence="7">IclR family transcriptional regulator</fullName>
    </submittedName>
</protein>
<dbReference type="InterPro" id="IPR036390">
    <property type="entry name" value="WH_DNA-bd_sf"/>
</dbReference>